<comment type="caution">
    <text evidence="4">The sequence shown here is derived from an EMBL/GenBank/DDBJ whole genome shotgun (WGS) entry which is preliminary data.</text>
</comment>
<evidence type="ECO:0000313" key="5">
    <source>
        <dbReference type="Proteomes" id="UP000195139"/>
    </source>
</evidence>
<accession>A0A242C704</accession>
<keyword evidence="5" id="KW-1185">Reference proteome</keyword>
<sequence length="297" mass="33025">MKKISRLGLVLLCGLILVGCSNTNAGKLQKKVDKLEKNVDSLSKKINELEAVDTSSEKDAAKTKESKERQARLDKRDAEAEKLLADKIKVPETANKSQEQVESEFEVAGLKVKFVPTNLDKWAVSNKRKIYKGECDYVRDNSGAELFESDKVGIEKRGYYAKKGDTILVGYSDHDFDGTSSAEPEKTTPSSSSQEAAKDNNNAANKSDIEAAIKKVDAKYDDMIKKAQGYVDNPSSYKDSTSLEFLKDYTELMAEYSKLGETVNNVGDDFSASDSMKIYTNMLTKYTKLMELYSKLS</sequence>
<reference evidence="4" key="1">
    <citation type="submission" date="2017-05" db="EMBL/GenBank/DDBJ databases">
        <title>The Genome Sequence of Enterococcus sp. 4G2_DIV0659.</title>
        <authorList>
            <consortium name="The Broad Institute Genomics Platform"/>
            <consortium name="The Broad Institute Genomic Center for Infectious Diseases"/>
            <person name="Earl A."/>
            <person name="Manson A."/>
            <person name="Schwartman J."/>
            <person name="Gilmore M."/>
            <person name="Abouelleil A."/>
            <person name="Cao P."/>
            <person name="Chapman S."/>
            <person name="Cusick C."/>
            <person name="Shea T."/>
            <person name="Young S."/>
            <person name="Neafsey D."/>
            <person name="Nusbaum C."/>
            <person name="Birren B."/>
        </authorList>
    </citation>
    <scope>NUCLEOTIDE SEQUENCE [LARGE SCALE GENOMIC DNA]</scope>
    <source>
        <strain evidence="4">4G2_DIV0659</strain>
    </source>
</reference>
<feature type="signal peptide" evidence="2">
    <location>
        <begin position="1"/>
        <end position="25"/>
    </location>
</feature>
<feature type="compositionally biased region" description="Polar residues" evidence="1">
    <location>
        <begin position="178"/>
        <end position="195"/>
    </location>
</feature>
<dbReference type="RefSeq" id="WP_086331716.1">
    <property type="nucleotide sequence ID" value="NZ_NGLE02000001.1"/>
</dbReference>
<reference evidence="3 5" key="2">
    <citation type="submission" date="2018-07" db="EMBL/GenBank/DDBJ databases">
        <title>The Genome Sequence of Enterococcus sp. DIV0659b.</title>
        <authorList>
            <consortium name="The Broad Institute Genomics Platform"/>
            <consortium name="The Broad Institute Genomic Center for Infectious Diseases"/>
            <person name="Earl A."/>
            <person name="Manson A."/>
            <person name="Schwartman J."/>
            <person name="Gilmore M."/>
            <person name="Abouelleil A."/>
            <person name="Cao P."/>
            <person name="Chapman S."/>
            <person name="Cusick C."/>
            <person name="Shea T."/>
            <person name="Young S."/>
            <person name="Neafsey D."/>
            <person name="Nusbaum C."/>
            <person name="Birren B."/>
        </authorList>
    </citation>
    <scope>NUCLEOTIDE SEQUENCE [LARGE SCALE GENOMIC DNA]</scope>
    <source>
        <strain evidence="3 5">4G2_DIV0659</strain>
    </source>
</reference>
<feature type="region of interest" description="Disordered" evidence="1">
    <location>
        <begin position="175"/>
        <end position="204"/>
    </location>
</feature>
<protein>
    <recommendedName>
        <fullName evidence="6">Lipoprotein</fullName>
    </recommendedName>
</protein>
<dbReference type="Proteomes" id="UP000195139">
    <property type="component" value="Unassembled WGS sequence"/>
</dbReference>
<evidence type="ECO:0008006" key="6">
    <source>
        <dbReference type="Google" id="ProtNLM"/>
    </source>
</evidence>
<dbReference type="AlphaFoldDB" id="A0A242C704"/>
<evidence type="ECO:0000256" key="1">
    <source>
        <dbReference type="SAM" id="MobiDB-lite"/>
    </source>
</evidence>
<organism evidence="4">
    <name type="scientific">Candidatus Enterococcus mansonii</name>
    <dbReference type="NCBI Taxonomy" id="1834181"/>
    <lineage>
        <taxon>Bacteria</taxon>
        <taxon>Bacillati</taxon>
        <taxon>Bacillota</taxon>
        <taxon>Bacilli</taxon>
        <taxon>Lactobacillales</taxon>
        <taxon>Enterococcaceae</taxon>
        <taxon>Enterococcus</taxon>
    </lineage>
</organism>
<proteinExistence type="predicted"/>
<name>A0A242C704_9ENTE</name>
<feature type="compositionally biased region" description="Basic and acidic residues" evidence="1">
    <location>
        <begin position="55"/>
        <end position="76"/>
    </location>
</feature>
<gene>
    <name evidence="3" type="ORF">A5880_000587</name>
    <name evidence="4" type="ORF">A5880_002865</name>
</gene>
<keyword evidence="2" id="KW-0732">Signal</keyword>
<feature type="region of interest" description="Disordered" evidence="1">
    <location>
        <begin position="53"/>
        <end position="76"/>
    </location>
</feature>
<evidence type="ECO:0000313" key="4">
    <source>
        <dbReference type="EMBL" id="OTO05690.1"/>
    </source>
</evidence>
<evidence type="ECO:0000313" key="3">
    <source>
        <dbReference type="EMBL" id="MEI5993046.1"/>
    </source>
</evidence>
<dbReference type="EMBL" id="NGLE01000004">
    <property type="protein sequence ID" value="OTO05690.1"/>
    <property type="molecule type" value="Genomic_DNA"/>
</dbReference>
<dbReference type="EMBL" id="NGLE02000001">
    <property type="protein sequence ID" value="MEI5993046.1"/>
    <property type="molecule type" value="Genomic_DNA"/>
</dbReference>
<evidence type="ECO:0000256" key="2">
    <source>
        <dbReference type="SAM" id="SignalP"/>
    </source>
</evidence>
<dbReference type="PROSITE" id="PS51257">
    <property type="entry name" value="PROKAR_LIPOPROTEIN"/>
    <property type="match status" value="1"/>
</dbReference>
<dbReference type="OrthoDB" id="2193090at2"/>
<feature type="chain" id="PRO_5012896226" description="Lipoprotein" evidence="2">
    <location>
        <begin position="26"/>
        <end position="297"/>
    </location>
</feature>